<proteinExistence type="predicted"/>
<dbReference type="Gene3D" id="3.40.50.720">
    <property type="entry name" value="NAD(P)-binding Rossmann-like Domain"/>
    <property type="match status" value="1"/>
</dbReference>
<dbReference type="RefSeq" id="WP_183512122.1">
    <property type="nucleotide sequence ID" value="NZ_BAABGK010000033.1"/>
</dbReference>
<gene>
    <name evidence="1" type="ORF">E9229_002810</name>
</gene>
<dbReference type="EMBL" id="JACHVS010000002">
    <property type="protein sequence ID" value="MBB2996563.1"/>
    <property type="molecule type" value="Genomic_DNA"/>
</dbReference>
<dbReference type="InterPro" id="IPR035985">
    <property type="entry name" value="Ubiquitin-activating_enz"/>
</dbReference>
<dbReference type="SUPFAM" id="SSF69572">
    <property type="entry name" value="Activating enzymes of the ubiquitin-like proteins"/>
    <property type="match status" value="1"/>
</dbReference>
<organism evidence="1 2">
    <name type="scientific">Paeniglutamicibacter cryotolerans</name>
    <dbReference type="NCBI Taxonomy" id="670079"/>
    <lineage>
        <taxon>Bacteria</taxon>
        <taxon>Bacillati</taxon>
        <taxon>Actinomycetota</taxon>
        <taxon>Actinomycetes</taxon>
        <taxon>Micrococcales</taxon>
        <taxon>Micrococcaceae</taxon>
        <taxon>Paeniglutamicibacter</taxon>
    </lineage>
</organism>
<dbReference type="AlphaFoldDB" id="A0A839QLT0"/>
<sequence>MRINPGFQVHSLVDGSLQIGSGSNALWISGLSADEHLFVRSLCREQEEAPVPGGPRRAEILHLLRSVLVEDAALALPGLAGSLLSADIAQWSAAYGLDARTPLGRRAEATVCIRGLDRSGQLLAWILAAAGIGGLILEDQTPLRLGDLGSTPMRIGDVGRPRAAAVRRALLRVHPRLRIADLAVQGPGLQPGILEVVFGSGARSMLPAAPACLGLLPVVLLESGARIGPLLLPGLGLCPECFTAQAGAVHPPGGPVIHPELSLAATIAGIASTQCLMLIDQVNIPSCADTVVEIDLASGAVVHVPAEARAGCSCLEALEEAA</sequence>
<protein>
    <recommendedName>
        <fullName evidence="3">Thiamine biosynthesis protein ThiF</fullName>
    </recommendedName>
</protein>
<comment type="caution">
    <text evidence="1">The sequence shown here is derived from an EMBL/GenBank/DDBJ whole genome shotgun (WGS) entry which is preliminary data.</text>
</comment>
<name>A0A839QLT0_9MICC</name>
<evidence type="ECO:0000313" key="1">
    <source>
        <dbReference type="EMBL" id="MBB2996563.1"/>
    </source>
</evidence>
<evidence type="ECO:0008006" key="3">
    <source>
        <dbReference type="Google" id="ProtNLM"/>
    </source>
</evidence>
<keyword evidence="2" id="KW-1185">Reference proteome</keyword>
<reference evidence="1 2" key="1">
    <citation type="submission" date="2020-08" db="EMBL/GenBank/DDBJ databases">
        <title>Sequencing the genomes of 1000 actinobacteria strains.</title>
        <authorList>
            <person name="Klenk H.-P."/>
        </authorList>
    </citation>
    <scope>NUCLEOTIDE SEQUENCE [LARGE SCALE GENOMIC DNA]</scope>
    <source>
        <strain evidence="1 2">DSM 22826</strain>
    </source>
</reference>
<evidence type="ECO:0000313" key="2">
    <source>
        <dbReference type="Proteomes" id="UP000523000"/>
    </source>
</evidence>
<accession>A0A839QLT0</accession>
<dbReference type="GO" id="GO:0008641">
    <property type="term" value="F:ubiquitin-like modifier activating enzyme activity"/>
    <property type="evidence" value="ECO:0007669"/>
    <property type="project" value="InterPro"/>
</dbReference>
<dbReference type="Proteomes" id="UP000523000">
    <property type="component" value="Unassembled WGS sequence"/>
</dbReference>